<gene>
    <name evidence="1" type="ORF">DPMN_094044</name>
</gene>
<name>A0A9D4L6P5_DREPO</name>
<evidence type="ECO:0000313" key="2">
    <source>
        <dbReference type="Proteomes" id="UP000828390"/>
    </source>
</evidence>
<reference evidence="1" key="1">
    <citation type="journal article" date="2019" name="bioRxiv">
        <title>The Genome of the Zebra Mussel, Dreissena polymorpha: A Resource for Invasive Species Research.</title>
        <authorList>
            <person name="McCartney M.A."/>
            <person name="Auch B."/>
            <person name="Kono T."/>
            <person name="Mallez S."/>
            <person name="Zhang Y."/>
            <person name="Obille A."/>
            <person name="Becker A."/>
            <person name="Abrahante J.E."/>
            <person name="Garbe J."/>
            <person name="Badalamenti J.P."/>
            <person name="Herman A."/>
            <person name="Mangelson H."/>
            <person name="Liachko I."/>
            <person name="Sullivan S."/>
            <person name="Sone E.D."/>
            <person name="Koren S."/>
            <person name="Silverstein K.A.T."/>
            <person name="Beckman K.B."/>
            <person name="Gohl D.M."/>
        </authorList>
    </citation>
    <scope>NUCLEOTIDE SEQUENCE</scope>
    <source>
        <strain evidence="1">Duluth1</strain>
        <tissue evidence="1">Whole animal</tissue>
    </source>
</reference>
<keyword evidence="2" id="KW-1185">Reference proteome</keyword>
<evidence type="ECO:0000313" key="1">
    <source>
        <dbReference type="EMBL" id="KAH3851562.1"/>
    </source>
</evidence>
<sequence length="135" mass="15200">MTAALDYFPKPPAFAPLLIFIIPRHRRRDIVFALFAIRTSVIPSVRNFCVRSHILEVLWRISLKNITGVPGAAGVSVAGVPGRLECLSLECLGRLECLSLECLGQLDCAWVGWTAWCDWIAWHGGNQCWRAWHGW</sequence>
<proteinExistence type="predicted"/>
<comment type="caution">
    <text evidence="1">The sequence shown here is derived from an EMBL/GenBank/DDBJ whole genome shotgun (WGS) entry which is preliminary data.</text>
</comment>
<dbReference type="EMBL" id="JAIWYP010000003">
    <property type="protein sequence ID" value="KAH3851562.1"/>
    <property type="molecule type" value="Genomic_DNA"/>
</dbReference>
<dbReference type="Proteomes" id="UP000828390">
    <property type="component" value="Unassembled WGS sequence"/>
</dbReference>
<organism evidence="1 2">
    <name type="scientific">Dreissena polymorpha</name>
    <name type="common">Zebra mussel</name>
    <name type="synonym">Mytilus polymorpha</name>
    <dbReference type="NCBI Taxonomy" id="45954"/>
    <lineage>
        <taxon>Eukaryota</taxon>
        <taxon>Metazoa</taxon>
        <taxon>Spiralia</taxon>
        <taxon>Lophotrochozoa</taxon>
        <taxon>Mollusca</taxon>
        <taxon>Bivalvia</taxon>
        <taxon>Autobranchia</taxon>
        <taxon>Heteroconchia</taxon>
        <taxon>Euheterodonta</taxon>
        <taxon>Imparidentia</taxon>
        <taxon>Neoheterodontei</taxon>
        <taxon>Myida</taxon>
        <taxon>Dreissenoidea</taxon>
        <taxon>Dreissenidae</taxon>
        <taxon>Dreissena</taxon>
    </lineage>
</organism>
<dbReference type="AlphaFoldDB" id="A0A9D4L6P5"/>
<accession>A0A9D4L6P5</accession>
<protein>
    <submittedName>
        <fullName evidence="1">Uncharacterized protein</fullName>
    </submittedName>
</protein>
<reference evidence="1" key="2">
    <citation type="submission" date="2020-11" db="EMBL/GenBank/DDBJ databases">
        <authorList>
            <person name="McCartney M.A."/>
            <person name="Auch B."/>
            <person name="Kono T."/>
            <person name="Mallez S."/>
            <person name="Becker A."/>
            <person name="Gohl D.M."/>
            <person name="Silverstein K.A.T."/>
            <person name="Koren S."/>
            <person name="Bechman K.B."/>
            <person name="Herman A."/>
            <person name="Abrahante J.E."/>
            <person name="Garbe J."/>
        </authorList>
    </citation>
    <scope>NUCLEOTIDE SEQUENCE</scope>
    <source>
        <strain evidence="1">Duluth1</strain>
        <tissue evidence="1">Whole animal</tissue>
    </source>
</reference>